<accession>A0AA36GCZ7</accession>
<proteinExistence type="predicted"/>
<sequence length="197" mass="22723">MYYTEKVLLFSTFIIYSLERRVEPPDFERSCNARRGGDCDPYACDGACEARFIRFVEPNSGADRTLKSCQCHEERICQMIAAYTYDGCRSYNQLSNTGQELIRLWTYDPEEKTARANSKNITKYDDERHRILLRGNSRFCCRTQTGRIQPKPDYPQVTLIRGPQKSFYDALTLQPDSSSRPGQTAVILALWILSIFA</sequence>
<organism evidence="1 2">
    <name type="scientific">Mesorhabditis spiculigera</name>
    <dbReference type="NCBI Taxonomy" id="96644"/>
    <lineage>
        <taxon>Eukaryota</taxon>
        <taxon>Metazoa</taxon>
        <taxon>Ecdysozoa</taxon>
        <taxon>Nematoda</taxon>
        <taxon>Chromadorea</taxon>
        <taxon>Rhabditida</taxon>
        <taxon>Rhabditina</taxon>
        <taxon>Rhabditomorpha</taxon>
        <taxon>Rhabditoidea</taxon>
        <taxon>Rhabditidae</taxon>
        <taxon>Mesorhabditinae</taxon>
        <taxon>Mesorhabditis</taxon>
    </lineage>
</organism>
<dbReference type="Proteomes" id="UP001177023">
    <property type="component" value="Unassembled WGS sequence"/>
</dbReference>
<feature type="non-terminal residue" evidence="1">
    <location>
        <position position="197"/>
    </location>
</feature>
<gene>
    <name evidence="1" type="ORF">MSPICULIGERA_LOCUS19028</name>
</gene>
<comment type="caution">
    <text evidence="1">The sequence shown here is derived from an EMBL/GenBank/DDBJ whole genome shotgun (WGS) entry which is preliminary data.</text>
</comment>
<protein>
    <submittedName>
        <fullName evidence="1">Uncharacterized protein</fullName>
    </submittedName>
</protein>
<dbReference type="EMBL" id="CATQJA010002662">
    <property type="protein sequence ID" value="CAJ0580850.1"/>
    <property type="molecule type" value="Genomic_DNA"/>
</dbReference>
<evidence type="ECO:0000313" key="1">
    <source>
        <dbReference type="EMBL" id="CAJ0580850.1"/>
    </source>
</evidence>
<name>A0AA36GCZ7_9BILA</name>
<keyword evidence="2" id="KW-1185">Reference proteome</keyword>
<evidence type="ECO:0000313" key="2">
    <source>
        <dbReference type="Proteomes" id="UP001177023"/>
    </source>
</evidence>
<dbReference type="AlphaFoldDB" id="A0AA36GCZ7"/>
<reference evidence="1" key="1">
    <citation type="submission" date="2023-06" db="EMBL/GenBank/DDBJ databases">
        <authorList>
            <person name="Delattre M."/>
        </authorList>
    </citation>
    <scope>NUCLEOTIDE SEQUENCE</scope>
    <source>
        <strain evidence="1">AF72</strain>
    </source>
</reference>